<dbReference type="GO" id="GO:0006046">
    <property type="term" value="P:N-acetylglucosamine catabolic process"/>
    <property type="evidence" value="ECO:0007669"/>
    <property type="project" value="TreeGrafter"/>
</dbReference>
<dbReference type="Gene3D" id="2.30.40.10">
    <property type="entry name" value="Urease, subunit C, domain 1"/>
    <property type="match status" value="1"/>
</dbReference>
<dbReference type="GO" id="GO:0008448">
    <property type="term" value="F:N-acetylglucosamine-6-phosphate deacetylase activity"/>
    <property type="evidence" value="ECO:0007669"/>
    <property type="project" value="InterPro"/>
</dbReference>
<dbReference type="EMBL" id="CP046244">
    <property type="protein sequence ID" value="QGP92623.1"/>
    <property type="molecule type" value="Genomic_DNA"/>
</dbReference>
<evidence type="ECO:0000259" key="5">
    <source>
        <dbReference type="Pfam" id="PF01979"/>
    </source>
</evidence>
<feature type="domain" description="Amidohydrolase-related" evidence="5">
    <location>
        <begin position="104"/>
        <end position="434"/>
    </location>
</feature>
<dbReference type="InterPro" id="IPR003764">
    <property type="entry name" value="GlcNAc_6-P_deAcase"/>
</dbReference>
<dbReference type="InterPro" id="IPR032466">
    <property type="entry name" value="Metal_Hydrolase"/>
</dbReference>
<evidence type="ECO:0000313" key="7">
    <source>
        <dbReference type="Proteomes" id="UP000425916"/>
    </source>
</evidence>
<accession>A0A6I5ZRI7</accession>
<comment type="similarity">
    <text evidence="1">Belongs to the metallo-dependent hydrolases superfamily. NagA family.</text>
</comment>
<organism evidence="6 7">
    <name type="scientific">Neomoorella glycerini</name>
    <dbReference type="NCBI Taxonomy" id="55779"/>
    <lineage>
        <taxon>Bacteria</taxon>
        <taxon>Bacillati</taxon>
        <taxon>Bacillota</taxon>
        <taxon>Clostridia</taxon>
        <taxon>Neomoorellales</taxon>
        <taxon>Neomoorellaceae</taxon>
        <taxon>Neomoorella</taxon>
    </lineage>
</organism>
<dbReference type="PANTHER" id="PTHR11113">
    <property type="entry name" value="N-ACETYLGLUCOSAMINE-6-PHOSPHATE DEACETYLASE"/>
    <property type="match status" value="1"/>
</dbReference>
<dbReference type="NCBIfam" id="TIGR00221">
    <property type="entry name" value="nagA"/>
    <property type="match status" value="1"/>
</dbReference>
<dbReference type="Pfam" id="PF01979">
    <property type="entry name" value="Amidohydro_1"/>
    <property type="match status" value="1"/>
</dbReference>
<gene>
    <name evidence="6" type="primary">ade_2</name>
    <name evidence="6" type="ORF">MGLY_20090</name>
</gene>
<proteinExistence type="inferred from homology"/>
<dbReference type="Proteomes" id="UP000425916">
    <property type="component" value="Chromosome"/>
</dbReference>
<evidence type="ECO:0000313" key="6">
    <source>
        <dbReference type="EMBL" id="QGP92623.1"/>
    </source>
</evidence>
<dbReference type="SUPFAM" id="SSF51556">
    <property type="entry name" value="Metallo-dependent hydrolases"/>
    <property type="match status" value="1"/>
</dbReference>
<evidence type="ECO:0000256" key="1">
    <source>
        <dbReference type="ARBA" id="ARBA00010716"/>
    </source>
</evidence>
<protein>
    <submittedName>
        <fullName evidence="6">Adenine deaminase</fullName>
        <ecNumber evidence="6">3.5.4.2</ecNumber>
    </submittedName>
</protein>
<keyword evidence="2" id="KW-0479">Metal-binding</keyword>
<dbReference type="InterPro" id="IPR011059">
    <property type="entry name" value="Metal-dep_hydrolase_composite"/>
</dbReference>
<dbReference type="AlphaFoldDB" id="A0A6I5ZRI7"/>
<keyword evidence="3 6" id="KW-0378">Hydrolase</keyword>
<dbReference type="Gene3D" id="3.20.20.140">
    <property type="entry name" value="Metal-dependent hydrolases"/>
    <property type="match status" value="1"/>
</dbReference>
<sequence>MPTSILATRDISLQGGTIVLPDRVIAGGTLTIRGGKITALAGPGAAGEGAAVATAGVEGGYGGLGVAGCGNGGPAVDVAGSASLTAPGAGQVHRVITVDVSGRYVCPGFIDLHVHGGGGHGFDWQQPWTEWEQVARVHARHGVTGLLATVPAPHGAWHLLHEFRQEVAGKRWDGSTILGLHLEGPYLSPARRGCWPESSLRLPRPDDCRALLEAAGPVLKIITLAPELPGAMECISLLAAAGVAVAMGHTDATYDQAVRAARAGARKVTHLYNAMRVLHHREPGAAGAALDLAGVTAEIICDGVHVHPAAMRLALRARGVDGLNLVTDASPLAGAPDPGIEVPFGQFPVRIVDGACRTPDGSLAGSLLTIDQAVANAVRLLDIPIWEAVRMASLVPARSIGIAQRKGSLEQGKDADIAILDSDFKVEATFIGGCLVYVAPEAAGRYKIRY</sequence>
<dbReference type="InterPro" id="IPR006680">
    <property type="entry name" value="Amidohydro-rel"/>
</dbReference>
<keyword evidence="7" id="KW-1185">Reference proteome</keyword>
<name>A0A6I5ZRI7_9FIRM</name>
<dbReference type="GO" id="GO:0046872">
    <property type="term" value="F:metal ion binding"/>
    <property type="evidence" value="ECO:0007669"/>
    <property type="project" value="UniProtKB-KW"/>
</dbReference>
<keyword evidence="4" id="KW-0119">Carbohydrate metabolism</keyword>
<dbReference type="SUPFAM" id="SSF51338">
    <property type="entry name" value="Composite domain of metallo-dependent hydrolases"/>
    <property type="match status" value="1"/>
</dbReference>
<dbReference type="GO" id="GO:0000034">
    <property type="term" value="F:adenine deaminase activity"/>
    <property type="evidence" value="ECO:0007669"/>
    <property type="project" value="UniProtKB-EC"/>
</dbReference>
<evidence type="ECO:0000256" key="4">
    <source>
        <dbReference type="ARBA" id="ARBA00023277"/>
    </source>
</evidence>
<evidence type="ECO:0000256" key="2">
    <source>
        <dbReference type="ARBA" id="ARBA00022723"/>
    </source>
</evidence>
<dbReference type="EC" id="3.5.4.2" evidence="6"/>
<evidence type="ECO:0000256" key="3">
    <source>
        <dbReference type="ARBA" id="ARBA00022801"/>
    </source>
</evidence>
<reference evidence="6 7" key="1">
    <citation type="submission" date="2019-11" db="EMBL/GenBank/DDBJ databases">
        <title>Genome sequence of Moorella glycerini DSM11254.</title>
        <authorList>
            <person name="Poehlein A."/>
            <person name="Boeer T."/>
            <person name="Daniel R."/>
        </authorList>
    </citation>
    <scope>NUCLEOTIDE SEQUENCE [LARGE SCALE GENOMIC DNA]</scope>
    <source>
        <strain evidence="6 7">DSM 11254</strain>
    </source>
</reference>
<dbReference type="PANTHER" id="PTHR11113:SF14">
    <property type="entry name" value="N-ACETYLGLUCOSAMINE-6-PHOSPHATE DEACETYLASE"/>
    <property type="match status" value="1"/>
</dbReference>